<evidence type="ECO:0000313" key="3">
    <source>
        <dbReference type="Proteomes" id="UP000001064"/>
    </source>
</evidence>
<dbReference type="STRING" id="5786.F1A574"/>
<feature type="compositionally biased region" description="Low complexity" evidence="1">
    <location>
        <begin position="346"/>
        <end position="365"/>
    </location>
</feature>
<feature type="compositionally biased region" description="Low complexity" evidence="1">
    <location>
        <begin position="131"/>
        <end position="156"/>
    </location>
</feature>
<dbReference type="EMBL" id="GL871573">
    <property type="protein sequence ID" value="EGC28658.1"/>
    <property type="molecule type" value="Genomic_DNA"/>
</dbReference>
<dbReference type="OMA" id="IYMENDI"/>
<dbReference type="RefSeq" id="XP_003294818.1">
    <property type="nucleotide sequence ID" value="XM_003294770.1"/>
</dbReference>
<dbReference type="Proteomes" id="UP000001064">
    <property type="component" value="Unassembled WGS sequence"/>
</dbReference>
<gene>
    <name evidence="2" type="ORF">DICPUDRAFT_159885</name>
</gene>
<dbReference type="GeneID" id="10510542"/>
<dbReference type="OrthoDB" id="17508at2759"/>
<accession>F1A574</accession>
<feature type="non-terminal residue" evidence="2">
    <location>
        <position position="425"/>
    </location>
</feature>
<name>F1A574_DICPU</name>
<sequence length="425" mass="47930">RNLVTKFEDPYSCPLYITGSNDSRAYWTILHNNSIIGHIPLHRSDSFHSLQSYPVLYLENDIQIVIGTDLDRNQIFPSYPNVDTLYNSTLRNIDTVFSQNKWSATVIPVIKQNEDDPQQSESQQTSPAPSPNSSGSNIPTTLSPSTSSNSVSNVAAPSSSKKKFDLYAKQLLSKNQFDLEKLSRWFIKKFNSSSPLTFAYGVSMYRKSNTKTMDLLTLKTLQTGKTYIVNLLHTFRLTPSLDYFKDPYIQKSFELSNLPQYTQKFSELEKDCQIIKTLFPTSSISIYNPFFDKYVKKTFKFYSPLTLESSFIISHPNLSNGLSTATSSSSSKEKEQPHTTIVDPVSLSSSSIPSPSSSNTSSTSTLPFVSISNTESSNNENILDKLKKLDKKIKIERQQQSEDYSIDIDKLASIVAKVMKENNYI</sequence>
<proteinExistence type="predicted"/>
<reference evidence="3" key="1">
    <citation type="journal article" date="2011" name="Genome Biol.">
        <title>Comparative genomics of the social amoebae Dictyostelium discoideum and Dictyostelium purpureum.</title>
        <authorList>
            <consortium name="US DOE Joint Genome Institute (JGI-PGF)"/>
            <person name="Sucgang R."/>
            <person name="Kuo A."/>
            <person name="Tian X."/>
            <person name="Salerno W."/>
            <person name="Parikh A."/>
            <person name="Feasley C.L."/>
            <person name="Dalin E."/>
            <person name="Tu H."/>
            <person name="Huang E."/>
            <person name="Barry K."/>
            <person name="Lindquist E."/>
            <person name="Shapiro H."/>
            <person name="Bruce D."/>
            <person name="Schmutz J."/>
            <person name="Salamov A."/>
            <person name="Fey P."/>
            <person name="Gaudet P."/>
            <person name="Anjard C."/>
            <person name="Babu M.M."/>
            <person name="Basu S."/>
            <person name="Bushmanova Y."/>
            <person name="van der Wel H."/>
            <person name="Katoh-Kurasawa M."/>
            <person name="Dinh C."/>
            <person name="Coutinho P.M."/>
            <person name="Saito T."/>
            <person name="Elias M."/>
            <person name="Schaap P."/>
            <person name="Kay R.R."/>
            <person name="Henrissat B."/>
            <person name="Eichinger L."/>
            <person name="Rivero F."/>
            <person name="Putnam N.H."/>
            <person name="West C.M."/>
            <person name="Loomis W.F."/>
            <person name="Chisholm R.L."/>
            <person name="Shaulsky G."/>
            <person name="Strassmann J.E."/>
            <person name="Queller D.C."/>
            <person name="Kuspa A."/>
            <person name="Grigoriev I.V."/>
        </authorList>
    </citation>
    <scope>NUCLEOTIDE SEQUENCE [LARGE SCALE GENOMIC DNA]</scope>
    <source>
        <strain evidence="3">QSDP1</strain>
    </source>
</reference>
<evidence type="ECO:0000256" key="1">
    <source>
        <dbReference type="SAM" id="MobiDB-lite"/>
    </source>
</evidence>
<keyword evidence="3" id="KW-1185">Reference proteome</keyword>
<dbReference type="AlphaFoldDB" id="F1A574"/>
<evidence type="ECO:0000313" key="2">
    <source>
        <dbReference type="EMBL" id="EGC28658.1"/>
    </source>
</evidence>
<organism evidence="2 3">
    <name type="scientific">Dictyostelium purpureum</name>
    <name type="common">Slime mold</name>
    <dbReference type="NCBI Taxonomy" id="5786"/>
    <lineage>
        <taxon>Eukaryota</taxon>
        <taxon>Amoebozoa</taxon>
        <taxon>Evosea</taxon>
        <taxon>Eumycetozoa</taxon>
        <taxon>Dictyostelia</taxon>
        <taxon>Dictyosteliales</taxon>
        <taxon>Dictyosteliaceae</taxon>
        <taxon>Dictyostelium</taxon>
    </lineage>
</organism>
<protein>
    <submittedName>
        <fullName evidence="2">Uncharacterized protein</fullName>
    </submittedName>
</protein>
<dbReference type="eggNOG" id="ENOG502RG7T">
    <property type="taxonomic scope" value="Eukaryota"/>
</dbReference>
<dbReference type="KEGG" id="dpp:DICPUDRAFT_159885"/>
<feature type="region of interest" description="Disordered" evidence="1">
    <location>
        <begin position="323"/>
        <end position="365"/>
    </location>
</feature>
<dbReference type="VEuPathDB" id="AmoebaDB:DICPUDRAFT_159885"/>
<feature type="region of interest" description="Disordered" evidence="1">
    <location>
        <begin position="113"/>
        <end position="156"/>
    </location>
</feature>
<dbReference type="InParanoid" id="F1A574"/>